<keyword evidence="2" id="KW-1185">Reference proteome</keyword>
<dbReference type="EMBL" id="BGPR01083052">
    <property type="protein sequence ID" value="GBL89715.1"/>
    <property type="molecule type" value="Genomic_DNA"/>
</dbReference>
<evidence type="ECO:0000313" key="2">
    <source>
        <dbReference type="Proteomes" id="UP000499080"/>
    </source>
</evidence>
<sequence>MKVLTNTSWGASRTSLLRVYRAAILSIMDYGCMIYGPARQNVLKKLDPIHHSALRLCSGAFRTSPVES</sequence>
<name>A0A4Y2BEB2_ARAVE</name>
<dbReference type="OrthoDB" id="6436497at2759"/>
<feature type="non-terminal residue" evidence="1">
    <location>
        <position position="68"/>
    </location>
</feature>
<evidence type="ECO:0008006" key="3">
    <source>
        <dbReference type="Google" id="ProtNLM"/>
    </source>
</evidence>
<comment type="caution">
    <text evidence="1">The sequence shown here is derived from an EMBL/GenBank/DDBJ whole genome shotgun (WGS) entry which is preliminary data.</text>
</comment>
<reference evidence="1 2" key="1">
    <citation type="journal article" date="2019" name="Sci. Rep.">
        <title>Orb-weaving spider Araneus ventricosus genome elucidates the spidroin gene catalogue.</title>
        <authorList>
            <person name="Kono N."/>
            <person name="Nakamura H."/>
            <person name="Ohtoshi R."/>
            <person name="Moran D.A.P."/>
            <person name="Shinohara A."/>
            <person name="Yoshida Y."/>
            <person name="Fujiwara M."/>
            <person name="Mori M."/>
            <person name="Tomita M."/>
            <person name="Arakawa K."/>
        </authorList>
    </citation>
    <scope>NUCLEOTIDE SEQUENCE [LARGE SCALE GENOMIC DNA]</scope>
</reference>
<organism evidence="1 2">
    <name type="scientific">Araneus ventricosus</name>
    <name type="common">Orbweaver spider</name>
    <name type="synonym">Epeira ventricosa</name>
    <dbReference type="NCBI Taxonomy" id="182803"/>
    <lineage>
        <taxon>Eukaryota</taxon>
        <taxon>Metazoa</taxon>
        <taxon>Ecdysozoa</taxon>
        <taxon>Arthropoda</taxon>
        <taxon>Chelicerata</taxon>
        <taxon>Arachnida</taxon>
        <taxon>Araneae</taxon>
        <taxon>Araneomorphae</taxon>
        <taxon>Entelegynae</taxon>
        <taxon>Araneoidea</taxon>
        <taxon>Araneidae</taxon>
        <taxon>Araneus</taxon>
    </lineage>
</organism>
<gene>
    <name evidence="1" type="ORF">AVEN_121880_1</name>
</gene>
<dbReference type="AlphaFoldDB" id="A0A4Y2BEB2"/>
<dbReference type="Proteomes" id="UP000499080">
    <property type="component" value="Unassembled WGS sequence"/>
</dbReference>
<accession>A0A4Y2BEB2</accession>
<protein>
    <recommendedName>
        <fullName evidence="3">Reverse transcriptase domain-containing protein</fullName>
    </recommendedName>
</protein>
<evidence type="ECO:0000313" key="1">
    <source>
        <dbReference type="EMBL" id="GBL89715.1"/>
    </source>
</evidence>
<proteinExistence type="predicted"/>